<dbReference type="UniPathway" id="UPA00148"/>
<name>A0A432YUD6_9GAMM</name>
<evidence type="ECO:0000256" key="1">
    <source>
        <dbReference type="ARBA" id="ARBA00004651"/>
    </source>
</evidence>
<evidence type="ECO:0000256" key="4">
    <source>
        <dbReference type="ARBA" id="ARBA00022475"/>
    </source>
</evidence>
<protein>
    <submittedName>
        <fullName evidence="10">Cobalamin biosynthesis protein</fullName>
    </submittedName>
</protein>
<proteinExistence type="inferred from homology"/>
<dbReference type="GO" id="GO:0009236">
    <property type="term" value="P:cobalamin biosynthetic process"/>
    <property type="evidence" value="ECO:0007669"/>
    <property type="project" value="UniProtKB-UniPathway"/>
</dbReference>
<keyword evidence="7 9" id="KW-1133">Transmembrane helix</keyword>
<evidence type="ECO:0000256" key="5">
    <source>
        <dbReference type="ARBA" id="ARBA00022573"/>
    </source>
</evidence>
<accession>A0A432YUD6</accession>
<keyword evidence="6 9" id="KW-0812">Transmembrane</keyword>
<evidence type="ECO:0000313" key="11">
    <source>
        <dbReference type="Proteomes" id="UP000288361"/>
    </source>
</evidence>
<comment type="similarity">
    <text evidence="3">Belongs to the CobD/CbiB family.</text>
</comment>
<evidence type="ECO:0000256" key="6">
    <source>
        <dbReference type="ARBA" id="ARBA00022692"/>
    </source>
</evidence>
<dbReference type="Pfam" id="PF03186">
    <property type="entry name" value="CobD_Cbib"/>
    <property type="match status" value="1"/>
</dbReference>
<evidence type="ECO:0000256" key="9">
    <source>
        <dbReference type="SAM" id="Phobius"/>
    </source>
</evidence>
<dbReference type="Proteomes" id="UP000288361">
    <property type="component" value="Unassembled WGS sequence"/>
</dbReference>
<reference evidence="10 11" key="1">
    <citation type="journal article" date="2011" name="Front. Microbiol.">
        <title>Genomic signatures of strain selection and enhancement in Bacillus atrophaeus var. globigii, a historical biowarfare simulant.</title>
        <authorList>
            <person name="Gibbons H.S."/>
            <person name="Broomall S.M."/>
            <person name="McNew L.A."/>
            <person name="Daligault H."/>
            <person name="Chapman C."/>
            <person name="Bruce D."/>
            <person name="Karavis M."/>
            <person name="Krepps M."/>
            <person name="McGregor P.A."/>
            <person name="Hong C."/>
            <person name="Park K.H."/>
            <person name="Akmal A."/>
            <person name="Feldman A."/>
            <person name="Lin J.S."/>
            <person name="Chang W.E."/>
            <person name="Higgs B.W."/>
            <person name="Demirev P."/>
            <person name="Lindquist J."/>
            <person name="Liem A."/>
            <person name="Fochler E."/>
            <person name="Read T.D."/>
            <person name="Tapia R."/>
            <person name="Johnson S."/>
            <person name="Bishop-Lilly K.A."/>
            <person name="Detter C."/>
            <person name="Han C."/>
            <person name="Sozhamannan S."/>
            <person name="Rosenzweig C.N."/>
            <person name="Skowronski E.W."/>
        </authorList>
    </citation>
    <scope>NUCLEOTIDE SEQUENCE [LARGE SCALE GENOMIC DNA]</scope>
    <source>
        <strain evidence="10 11">TPS4-2</strain>
    </source>
</reference>
<evidence type="ECO:0000313" key="10">
    <source>
        <dbReference type="EMBL" id="RUO66935.1"/>
    </source>
</evidence>
<feature type="transmembrane region" description="Helical" evidence="9">
    <location>
        <begin position="204"/>
        <end position="228"/>
    </location>
</feature>
<feature type="transmembrane region" description="Helical" evidence="9">
    <location>
        <begin position="162"/>
        <end position="183"/>
    </location>
</feature>
<dbReference type="PANTHER" id="PTHR34308">
    <property type="entry name" value="COBALAMIN BIOSYNTHESIS PROTEIN CBIB"/>
    <property type="match status" value="1"/>
</dbReference>
<keyword evidence="4" id="KW-1003">Cell membrane</keyword>
<feature type="transmembrane region" description="Helical" evidence="9">
    <location>
        <begin position="297"/>
        <end position="316"/>
    </location>
</feature>
<gene>
    <name evidence="10" type="ORF">CWI73_05950</name>
</gene>
<comment type="pathway">
    <text evidence="2">Cofactor biosynthesis; adenosylcobalamin biosynthesis.</text>
</comment>
<evidence type="ECO:0000256" key="8">
    <source>
        <dbReference type="ARBA" id="ARBA00023136"/>
    </source>
</evidence>
<evidence type="ECO:0000256" key="3">
    <source>
        <dbReference type="ARBA" id="ARBA00006263"/>
    </source>
</evidence>
<evidence type="ECO:0000256" key="7">
    <source>
        <dbReference type="ARBA" id="ARBA00022989"/>
    </source>
</evidence>
<keyword evidence="5" id="KW-0169">Cobalamin biosynthesis</keyword>
<organism evidence="10 11">
    <name type="scientific">Idiomarina piscisalsi</name>
    <dbReference type="NCBI Taxonomy" id="1096243"/>
    <lineage>
        <taxon>Bacteria</taxon>
        <taxon>Pseudomonadati</taxon>
        <taxon>Pseudomonadota</taxon>
        <taxon>Gammaproteobacteria</taxon>
        <taxon>Alteromonadales</taxon>
        <taxon>Idiomarinaceae</taxon>
        <taxon>Idiomarina</taxon>
    </lineage>
</organism>
<dbReference type="InterPro" id="IPR004485">
    <property type="entry name" value="Cobalamin_biosynth_CobD/CbiB"/>
</dbReference>
<dbReference type="AlphaFoldDB" id="A0A432YUD6"/>
<comment type="caution">
    <text evidence="10">The sequence shown here is derived from an EMBL/GenBank/DDBJ whole genome shotgun (WGS) entry which is preliminary data.</text>
</comment>
<dbReference type="GO" id="GO:0048472">
    <property type="term" value="F:threonine-phosphate decarboxylase activity"/>
    <property type="evidence" value="ECO:0007669"/>
    <property type="project" value="InterPro"/>
</dbReference>
<dbReference type="RefSeq" id="WP_126751955.1">
    <property type="nucleotide sequence ID" value="NZ_JBHUMT010000013.1"/>
</dbReference>
<comment type="subcellular location">
    <subcellularLocation>
        <location evidence="1">Cell membrane</location>
        <topology evidence="1">Multi-pass membrane protein</topology>
    </subcellularLocation>
</comment>
<dbReference type="PANTHER" id="PTHR34308:SF1">
    <property type="entry name" value="COBALAMIN BIOSYNTHESIS PROTEIN CBIB"/>
    <property type="match status" value="1"/>
</dbReference>
<evidence type="ECO:0000256" key="2">
    <source>
        <dbReference type="ARBA" id="ARBA00004953"/>
    </source>
</evidence>
<dbReference type="EMBL" id="PIQA01000003">
    <property type="protein sequence ID" value="RUO66935.1"/>
    <property type="molecule type" value="Genomic_DNA"/>
</dbReference>
<dbReference type="GO" id="GO:0005886">
    <property type="term" value="C:plasma membrane"/>
    <property type="evidence" value="ECO:0007669"/>
    <property type="project" value="UniProtKB-SubCell"/>
</dbReference>
<keyword evidence="8 9" id="KW-0472">Membrane</keyword>
<sequence length="318" mass="35921">MTVELFKELLFSPFGLALLALLAERWFPWPEQWHPFAVLRLMAAYMSGKVNKPDRPSSQQKIAGFLALLTMLLLVLLPAAIVFAGAEVSLAIGWLILLVSLRQQTVRQATHLAEQHLSKGRKNAARAWLTRVTWRDCDLLSEHGIAKTSIELRATSILESRFAPLVFWCLGGPLAAFGVRVLAELKEVWPTAQARYRNFGQATAWLYAITHFLPSFALSLFARAVGLFRRNTPKIEPLKRNPVFPTILLSWLQSFSYCHKVTLGGPIQAAGIRISRQRFGGRPAELLLPQAARWQKLWQGFFITCLLIGLFTLFIYRP</sequence>